<dbReference type="InterPro" id="IPR029479">
    <property type="entry name" value="Nitroreductase"/>
</dbReference>
<evidence type="ECO:0000256" key="4">
    <source>
        <dbReference type="ARBA" id="ARBA00022643"/>
    </source>
</evidence>
<evidence type="ECO:0000313" key="7">
    <source>
        <dbReference type="EMBL" id="AJE23051.1"/>
    </source>
</evidence>
<dbReference type="InterPro" id="IPR000415">
    <property type="entry name" value="Nitroreductase-like"/>
</dbReference>
<evidence type="ECO:0000259" key="6">
    <source>
        <dbReference type="Pfam" id="PF00881"/>
    </source>
</evidence>
<gene>
    <name evidence="7" type="ORF">Achr_36590</name>
</gene>
<dbReference type="STRING" id="1328314.Achr_36590"/>
<dbReference type="RefSeq" id="WP_039806413.1">
    <property type="nucleotide sequence ID" value="NZ_CP010415.1"/>
</dbReference>
<dbReference type="HOGENOM" id="CLU_070764_9_0_6"/>
<dbReference type="CDD" id="cd02136">
    <property type="entry name" value="PnbA_NfnB-like"/>
    <property type="match status" value="1"/>
</dbReference>
<name>A0A0C4WQR1_9GAMM</name>
<dbReference type="Proteomes" id="UP000068210">
    <property type="component" value="Chromosome"/>
</dbReference>
<keyword evidence="4" id="KW-0288">FMN</keyword>
<evidence type="ECO:0000256" key="2">
    <source>
        <dbReference type="ARBA" id="ARBA00007118"/>
    </source>
</evidence>
<evidence type="ECO:0000256" key="3">
    <source>
        <dbReference type="ARBA" id="ARBA00022630"/>
    </source>
</evidence>
<dbReference type="PANTHER" id="PTHR43673:SF2">
    <property type="entry name" value="NITROREDUCTASE"/>
    <property type="match status" value="1"/>
</dbReference>
<evidence type="ECO:0000313" key="8">
    <source>
        <dbReference type="Proteomes" id="UP000068210"/>
    </source>
</evidence>
<accession>A0A0C4WQR1</accession>
<dbReference type="EMBL" id="CP010415">
    <property type="protein sequence ID" value="AJE23051.1"/>
    <property type="molecule type" value="Genomic_DNA"/>
</dbReference>
<dbReference type="KEGG" id="acx:Achr_36590"/>
<reference evidence="7 8" key="1">
    <citation type="journal article" date="2015" name="PLoS ONE">
        <title>Azotobacter Genomes: The Genome of Azotobacter chroococcum NCIMB 8003 (ATCC 4412).</title>
        <authorList>
            <person name="Robson R.L."/>
            <person name="Jones R."/>
            <person name="Robson R.M."/>
            <person name="Schwartz A."/>
            <person name="Richardson T.H."/>
        </authorList>
    </citation>
    <scope>NUCLEOTIDE SEQUENCE [LARGE SCALE GENOMIC DNA]</scope>
    <source>
        <strain evidence="7 8">NCIMB 8003</strain>
    </source>
</reference>
<protein>
    <submittedName>
        <fullName evidence="7">Nitroreductase family protein</fullName>
    </submittedName>
</protein>
<proteinExistence type="inferred from homology"/>
<dbReference type="SUPFAM" id="SSF55469">
    <property type="entry name" value="FMN-dependent nitroreductase-like"/>
    <property type="match status" value="1"/>
</dbReference>
<evidence type="ECO:0000256" key="5">
    <source>
        <dbReference type="ARBA" id="ARBA00023002"/>
    </source>
</evidence>
<keyword evidence="8" id="KW-1185">Reference proteome</keyword>
<keyword evidence="5" id="KW-0560">Oxidoreductase</keyword>
<comment type="cofactor">
    <cofactor evidence="1">
        <name>FMN</name>
        <dbReference type="ChEBI" id="CHEBI:58210"/>
    </cofactor>
</comment>
<keyword evidence="3" id="KW-0285">Flavoprotein</keyword>
<feature type="domain" description="Nitroreductase" evidence="6">
    <location>
        <begin position="7"/>
        <end position="197"/>
    </location>
</feature>
<dbReference type="Gene3D" id="3.40.109.10">
    <property type="entry name" value="NADH Oxidase"/>
    <property type="match status" value="1"/>
</dbReference>
<dbReference type="AlphaFoldDB" id="A0A0C4WQR1"/>
<comment type="similarity">
    <text evidence="2">Belongs to the nitroreductase family.</text>
</comment>
<dbReference type="Pfam" id="PF00881">
    <property type="entry name" value="Nitroreductase"/>
    <property type="match status" value="1"/>
</dbReference>
<dbReference type="PANTHER" id="PTHR43673">
    <property type="entry name" value="NAD(P)H NITROREDUCTASE YDGI-RELATED"/>
    <property type="match status" value="1"/>
</dbReference>
<organism evidence="7 8">
    <name type="scientific">Azotobacter chroococcum NCIMB 8003</name>
    <dbReference type="NCBI Taxonomy" id="1328314"/>
    <lineage>
        <taxon>Bacteria</taxon>
        <taxon>Pseudomonadati</taxon>
        <taxon>Pseudomonadota</taxon>
        <taxon>Gammaproteobacteria</taxon>
        <taxon>Pseudomonadales</taxon>
        <taxon>Pseudomonadaceae</taxon>
        <taxon>Azotobacter</taxon>
    </lineage>
</organism>
<dbReference type="GO" id="GO:0016491">
    <property type="term" value="F:oxidoreductase activity"/>
    <property type="evidence" value="ECO:0007669"/>
    <property type="project" value="UniProtKB-KW"/>
</dbReference>
<evidence type="ECO:0000256" key="1">
    <source>
        <dbReference type="ARBA" id="ARBA00001917"/>
    </source>
</evidence>
<sequence>MQVADAIRSRKSVRRFRPDPVPRAQVERILELAAQAPSGANTQPWKVRALAGAARDALCRAVSAAAEQEPQRHHAEYGYYPAPWFEPYLERRRTMGFSLYDALGIARGDRAARERQALRNFQFFDAPVGLLISMDRRMNTGSFLDLGMFVQNLMLAARGEGLHSCPQGVFADYHQVVRGLGLLGEEEILVCAVALGHADPEAPENGLVTARVPVAGFAAFHGFDESAGG</sequence>